<dbReference type="AlphaFoldDB" id="A0A1S1RHK5"/>
<gene>
    <name evidence="2" type="ORF">CC117_32405</name>
</gene>
<evidence type="ECO:0000256" key="1">
    <source>
        <dbReference type="SAM" id="MobiDB-lite"/>
    </source>
</evidence>
<proteinExistence type="predicted"/>
<name>A0A1S1RHK5_9ACTN</name>
<protein>
    <submittedName>
        <fullName evidence="2">Uncharacterized protein</fullName>
    </submittedName>
</protein>
<keyword evidence="3" id="KW-1185">Reference proteome</keyword>
<dbReference type="Proteomes" id="UP000179627">
    <property type="component" value="Unassembled WGS sequence"/>
</dbReference>
<organism evidence="2 3">
    <name type="scientific">Parafrankia colletiae</name>
    <dbReference type="NCBI Taxonomy" id="573497"/>
    <lineage>
        <taxon>Bacteria</taxon>
        <taxon>Bacillati</taxon>
        <taxon>Actinomycetota</taxon>
        <taxon>Actinomycetes</taxon>
        <taxon>Frankiales</taxon>
        <taxon>Frankiaceae</taxon>
        <taxon>Parafrankia</taxon>
    </lineage>
</organism>
<comment type="caution">
    <text evidence="2">The sequence shown here is derived from an EMBL/GenBank/DDBJ whole genome shotgun (WGS) entry which is preliminary data.</text>
</comment>
<evidence type="ECO:0000313" key="2">
    <source>
        <dbReference type="EMBL" id="OHV44304.1"/>
    </source>
</evidence>
<dbReference type="EMBL" id="MBLM01000023">
    <property type="protein sequence ID" value="OHV44304.1"/>
    <property type="molecule type" value="Genomic_DNA"/>
</dbReference>
<sequence>MKDLWPFGVALRGEASNHLMLRWLKTVVVSDEEKAHKMRQVGTGKASESEPLRKCRNQIRRH</sequence>
<accession>A0A1S1RHK5</accession>
<evidence type="ECO:0000313" key="3">
    <source>
        <dbReference type="Proteomes" id="UP000179627"/>
    </source>
</evidence>
<feature type="region of interest" description="Disordered" evidence="1">
    <location>
        <begin position="35"/>
        <end position="62"/>
    </location>
</feature>
<reference evidence="3" key="1">
    <citation type="submission" date="2016-07" db="EMBL/GenBank/DDBJ databases">
        <title>Sequence Frankia sp. strain CcI1.17.</title>
        <authorList>
            <person name="Ghodhbane-Gtari F."/>
            <person name="Swanson E."/>
            <person name="Gueddou A."/>
            <person name="Morris K."/>
            <person name="Hezbri K."/>
            <person name="Ktari A."/>
            <person name="Nouioui I."/>
            <person name="Abebe-Akele F."/>
            <person name="Simpson S."/>
            <person name="Thomas K."/>
            <person name="Gtari M."/>
            <person name="Tisa L.S."/>
            <person name="Hurst S."/>
        </authorList>
    </citation>
    <scope>NUCLEOTIDE SEQUENCE [LARGE SCALE GENOMIC DNA]</scope>
    <source>
        <strain evidence="3">Cc1.17</strain>
    </source>
</reference>